<proteinExistence type="predicted"/>
<dbReference type="EMBL" id="BGPR01168257">
    <property type="protein sequence ID" value="GBM21424.1"/>
    <property type="molecule type" value="Genomic_DNA"/>
</dbReference>
<protein>
    <submittedName>
        <fullName evidence="1">Uncharacterized protein</fullName>
    </submittedName>
</protein>
<sequence>MESSKRKSKSQADEVKDFDVSKQTIKSFHSSHNREEAKLHGQCAVMPTLMCSPQFETWFSIFSPQLETKWLYS</sequence>
<organism evidence="1 2">
    <name type="scientific">Araneus ventricosus</name>
    <name type="common">Orbweaver spider</name>
    <name type="synonym">Epeira ventricosa</name>
    <dbReference type="NCBI Taxonomy" id="182803"/>
    <lineage>
        <taxon>Eukaryota</taxon>
        <taxon>Metazoa</taxon>
        <taxon>Ecdysozoa</taxon>
        <taxon>Arthropoda</taxon>
        <taxon>Chelicerata</taxon>
        <taxon>Arachnida</taxon>
        <taxon>Araneae</taxon>
        <taxon>Araneomorphae</taxon>
        <taxon>Entelegynae</taxon>
        <taxon>Araneoidea</taxon>
        <taxon>Araneidae</taxon>
        <taxon>Araneus</taxon>
    </lineage>
</organism>
<evidence type="ECO:0000313" key="2">
    <source>
        <dbReference type="Proteomes" id="UP000499080"/>
    </source>
</evidence>
<reference evidence="1 2" key="1">
    <citation type="journal article" date="2019" name="Sci. Rep.">
        <title>Orb-weaving spider Araneus ventricosus genome elucidates the spidroin gene catalogue.</title>
        <authorList>
            <person name="Kono N."/>
            <person name="Nakamura H."/>
            <person name="Ohtoshi R."/>
            <person name="Moran D.A.P."/>
            <person name="Shinohara A."/>
            <person name="Yoshida Y."/>
            <person name="Fujiwara M."/>
            <person name="Mori M."/>
            <person name="Tomita M."/>
            <person name="Arakawa K."/>
        </authorList>
    </citation>
    <scope>NUCLEOTIDE SEQUENCE [LARGE SCALE GENOMIC DNA]</scope>
</reference>
<dbReference type="AlphaFoldDB" id="A0A4Y2E0K2"/>
<dbReference type="Proteomes" id="UP000499080">
    <property type="component" value="Unassembled WGS sequence"/>
</dbReference>
<keyword evidence="2" id="KW-1185">Reference proteome</keyword>
<name>A0A4Y2E0K2_ARAVE</name>
<feature type="non-terminal residue" evidence="1">
    <location>
        <position position="73"/>
    </location>
</feature>
<gene>
    <name evidence="1" type="ORF">AVEN_247904_1</name>
</gene>
<evidence type="ECO:0000313" key="1">
    <source>
        <dbReference type="EMBL" id="GBM21424.1"/>
    </source>
</evidence>
<accession>A0A4Y2E0K2</accession>
<comment type="caution">
    <text evidence="1">The sequence shown here is derived from an EMBL/GenBank/DDBJ whole genome shotgun (WGS) entry which is preliminary data.</text>
</comment>